<dbReference type="Pfam" id="PF11951">
    <property type="entry name" value="Fungal_trans_2"/>
    <property type="match status" value="1"/>
</dbReference>
<feature type="region of interest" description="Disordered" evidence="5">
    <location>
        <begin position="344"/>
        <end position="373"/>
    </location>
</feature>
<dbReference type="PANTHER" id="PTHR38111:SF11">
    <property type="entry name" value="TRANSCRIPTION FACTOR DOMAIN-CONTAINING PROTEIN-RELATED"/>
    <property type="match status" value="1"/>
</dbReference>
<keyword evidence="8" id="KW-1185">Reference proteome</keyword>
<dbReference type="OrthoDB" id="4491390at2759"/>
<evidence type="ECO:0000256" key="5">
    <source>
        <dbReference type="SAM" id="MobiDB-lite"/>
    </source>
</evidence>
<keyword evidence="3" id="KW-0804">Transcription</keyword>
<dbReference type="CDD" id="cd00067">
    <property type="entry name" value="GAL4"/>
    <property type="match status" value="1"/>
</dbReference>
<dbReference type="SMART" id="SM00066">
    <property type="entry name" value="GAL4"/>
    <property type="match status" value="1"/>
</dbReference>
<evidence type="ECO:0000313" key="8">
    <source>
        <dbReference type="Proteomes" id="UP000027920"/>
    </source>
</evidence>
<dbReference type="Gene3D" id="4.10.240.10">
    <property type="entry name" value="Zn(2)-C6 fungal-type DNA-binding domain"/>
    <property type="match status" value="1"/>
</dbReference>
<dbReference type="STRING" id="1182545.A0A072PUR8"/>
<reference evidence="7 8" key="1">
    <citation type="submission" date="2013-03" db="EMBL/GenBank/DDBJ databases">
        <title>The Genome Sequence of Exophiala aquamarina CBS 119918.</title>
        <authorList>
            <consortium name="The Broad Institute Genomics Platform"/>
            <person name="Cuomo C."/>
            <person name="de Hoog S."/>
            <person name="Gorbushina A."/>
            <person name="Walker B."/>
            <person name="Young S.K."/>
            <person name="Zeng Q."/>
            <person name="Gargeya S."/>
            <person name="Fitzgerald M."/>
            <person name="Haas B."/>
            <person name="Abouelleil A."/>
            <person name="Allen A.W."/>
            <person name="Alvarado L."/>
            <person name="Arachchi H.M."/>
            <person name="Berlin A.M."/>
            <person name="Chapman S.B."/>
            <person name="Gainer-Dewar J."/>
            <person name="Goldberg J."/>
            <person name="Griggs A."/>
            <person name="Gujja S."/>
            <person name="Hansen M."/>
            <person name="Howarth C."/>
            <person name="Imamovic A."/>
            <person name="Ireland A."/>
            <person name="Larimer J."/>
            <person name="McCowan C."/>
            <person name="Murphy C."/>
            <person name="Pearson M."/>
            <person name="Poon T.W."/>
            <person name="Priest M."/>
            <person name="Roberts A."/>
            <person name="Saif S."/>
            <person name="Shea T."/>
            <person name="Sisk P."/>
            <person name="Sykes S."/>
            <person name="Wortman J."/>
            <person name="Nusbaum C."/>
            <person name="Birren B."/>
        </authorList>
    </citation>
    <scope>NUCLEOTIDE SEQUENCE [LARGE SCALE GENOMIC DNA]</scope>
    <source>
        <strain evidence="7 8">CBS 119918</strain>
    </source>
</reference>
<evidence type="ECO:0000256" key="2">
    <source>
        <dbReference type="ARBA" id="ARBA00023125"/>
    </source>
</evidence>
<dbReference type="InterPro" id="IPR001138">
    <property type="entry name" value="Zn2Cys6_DnaBD"/>
</dbReference>
<keyword evidence="1" id="KW-0805">Transcription regulation</keyword>
<keyword evidence="2" id="KW-0238">DNA-binding</keyword>
<dbReference type="AlphaFoldDB" id="A0A072PUR8"/>
<name>A0A072PUR8_9EURO</name>
<keyword evidence="4" id="KW-0539">Nucleus</keyword>
<evidence type="ECO:0000313" key="7">
    <source>
        <dbReference type="EMBL" id="KEF63606.1"/>
    </source>
</evidence>
<dbReference type="PROSITE" id="PS50048">
    <property type="entry name" value="ZN2_CY6_FUNGAL_2"/>
    <property type="match status" value="1"/>
</dbReference>
<dbReference type="Proteomes" id="UP000027920">
    <property type="component" value="Unassembled WGS sequence"/>
</dbReference>
<proteinExistence type="predicted"/>
<evidence type="ECO:0000256" key="1">
    <source>
        <dbReference type="ARBA" id="ARBA00023015"/>
    </source>
</evidence>
<dbReference type="GeneID" id="25276530"/>
<dbReference type="VEuPathDB" id="FungiDB:A1O9_01584"/>
<dbReference type="Pfam" id="PF00172">
    <property type="entry name" value="Zn_clus"/>
    <property type="match status" value="1"/>
</dbReference>
<accession>A0A072PUR8</accession>
<dbReference type="EMBL" id="AMGV01000001">
    <property type="protein sequence ID" value="KEF63606.1"/>
    <property type="molecule type" value="Genomic_DNA"/>
</dbReference>
<dbReference type="GO" id="GO:0008270">
    <property type="term" value="F:zinc ion binding"/>
    <property type="evidence" value="ECO:0007669"/>
    <property type="project" value="InterPro"/>
</dbReference>
<evidence type="ECO:0000256" key="3">
    <source>
        <dbReference type="ARBA" id="ARBA00023163"/>
    </source>
</evidence>
<feature type="domain" description="Zn(2)-C6 fungal-type" evidence="6">
    <location>
        <begin position="9"/>
        <end position="37"/>
    </location>
</feature>
<dbReference type="PROSITE" id="PS00463">
    <property type="entry name" value="ZN2_CY6_FUNGAL_1"/>
    <property type="match status" value="1"/>
</dbReference>
<dbReference type="HOGENOM" id="CLU_514860_0_0_1"/>
<dbReference type="InterPro" id="IPR036864">
    <property type="entry name" value="Zn2-C6_fun-type_DNA-bd_sf"/>
</dbReference>
<dbReference type="SUPFAM" id="SSF57701">
    <property type="entry name" value="Zn2/Cys6 DNA-binding domain"/>
    <property type="match status" value="1"/>
</dbReference>
<feature type="compositionally biased region" description="Basic and acidic residues" evidence="5">
    <location>
        <begin position="349"/>
        <end position="368"/>
    </location>
</feature>
<dbReference type="PANTHER" id="PTHR38111">
    <property type="entry name" value="ZN(2)-C6 FUNGAL-TYPE DOMAIN-CONTAINING PROTEIN-RELATED"/>
    <property type="match status" value="1"/>
</dbReference>
<evidence type="ECO:0000256" key="4">
    <source>
        <dbReference type="ARBA" id="ARBA00023242"/>
    </source>
</evidence>
<dbReference type="GO" id="GO:0003677">
    <property type="term" value="F:DNA binding"/>
    <property type="evidence" value="ECO:0007669"/>
    <property type="project" value="UniProtKB-KW"/>
</dbReference>
<organism evidence="7 8">
    <name type="scientific">Exophiala aquamarina CBS 119918</name>
    <dbReference type="NCBI Taxonomy" id="1182545"/>
    <lineage>
        <taxon>Eukaryota</taxon>
        <taxon>Fungi</taxon>
        <taxon>Dikarya</taxon>
        <taxon>Ascomycota</taxon>
        <taxon>Pezizomycotina</taxon>
        <taxon>Eurotiomycetes</taxon>
        <taxon>Chaetothyriomycetidae</taxon>
        <taxon>Chaetothyriales</taxon>
        <taxon>Herpotrichiellaceae</taxon>
        <taxon>Exophiala</taxon>
    </lineage>
</organism>
<evidence type="ECO:0000259" key="6">
    <source>
        <dbReference type="PROSITE" id="PS50048"/>
    </source>
</evidence>
<dbReference type="InterPro" id="IPR021858">
    <property type="entry name" value="Fun_TF"/>
</dbReference>
<protein>
    <recommendedName>
        <fullName evidence="6">Zn(2)-C6 fungal-type domain-containing protein</fullName>
    </recommendedName>
</protein>
<dbReference type="RefSeq" id="XP_013266196.1">
    <property type="nucleotide sequence ID" value="XM_013410742.1"/>
</dbReference>
<comment type="caution">
    <text evidence="7">The sequence shown here is derived from an EMBL/GenBank/DDBJ whole genome shotgun (WGS) entry which is preliminary data.</text>
</comment>
<sequence length="529" mass="60063">MVGGARSKGCLTCRRRKIRCDLQQPTCLQCHRSKRRCGGYDRYPVFVVYTKHGMEKREAMKDPMHTEFQDSWKLEIRPGCENTSLISTPESMFEDSTVKSFQSMPTERSRFVSWAYENYIKTLSARNQFNHMPVARFLRSTLTLAAEDTALDTAMLAISCRMSAVYHTDQTLLNKSRQLYTCALGLLQRNLASPKLALTDETFAATCLLALYELTSLDRNDPEAWKSHVAGISAVLQARGAKRHNGAFSRDALEHCRYNLMMQCITSRNAFGFASGQWLDDPWNGAKKQVEQQVMDEGFRLAQILQIIDDDSFWWVEIESIQELLRMCEIGSSRLYKIKAKHLPGPTSHELRKPQPPASDKDLSRGVETDSQTSNRLVLRQTASAIQLGLCEATRCIMQKVLESSYYGITHCGSSRWKITDPESCIETEVVILEDGMQLAKEVVSNTNMIFNEFSDPELPPEAIRLLFPLKMSSRMLKYCTSCPQYEQCNTFINYLSGTKGSNYAKARPKEFFVYGGSRQKNISATEAL</sequence>
<dbReference type="InterPro" id="IPR053178">
    <property type="entry name" value="Osmoadaptation_assoc"/>
</dbReference>
<dbReference type="GO" id="GO:0000981">
    <property type="term" value="F:DNA-binding transcription factor activity, RNA polymerase II-specific"/>
    <property type="evidence" value="ECO:0007669"/>
    <property type="project" value="InterPro"/>
</dbReference>
<gene>
    <name evidence="7" type="ORF">A1O9_01584</name>
</gene>